<name>G3HLI8_CRIGR</name>
<evidence type="ECO:0000313" key="1">
    <source>
        <dbReference type="EMBL" id="EGW08167.1"/>
    </source>
</evidence>
<dbReference type="Proteomes" id="UP000001075">
    <property type="component" value="Unassembled WGS sequence"/>
</dbReference>
<dbReference type="AlphaFoldDB" id="G3HLI8"/>
<dbReference type="EMBL" id="JH000492">
    <property type="protein sequence ID" value="EGW08167.1"/>
    <property type="molecule type" value="Genomic_DNA"/>
</dbReference>
<reference evidence="2" key="1">
    <citation type="journal article" date="2011" name="Nat. Biotechnol.">
        <title>The genomic sequence of the Chinese hamster ovary (CHO)-K1 cell line.</title>
        <authorList>
            <person name="Xu X."/>
            <person name="Nagarajan H."/>
            <person name="Lewis N.E."/>
            <person name="Pan S."/>
            <person name="Cai Z."/>
            <person name="Liu X."/>
            <person name="Chen W."/>
            <person name="Xie M."/>
            <person name="Wang W."/>
            <person name="Hammond S."/>
            <person name="Andersen M.R."/>
            <person name="Neff N."/>
            <person name="Passarelli B."/>
            <person name="Koh W."/>
            <person name="Fan H.C."/>
            <person name="Wang J."/>
            <person name="Gui Y."/>
            <person name="Lee K.H."/>
            <person name="Betenbaugh M.J."/>
            <person name="Quake S.R."/>
            <person name="Famili I."/>
            <person name="Palsson B.O."/>
            <person name="Wang J."/>
        </authorList>
    </citation>
    <scope>NUCLEOTIDE SEQUENCE [LARGE SCALE GENOMIC DNA]</scope>
    <source>
        <strain evidence="2">CHO K1 cell line</strain>
    </source>
</reference>
<protein>
    <submittedName>
        <fullName evidence="1">Uncharacterized protein</fullName>
    </submittedName>
</protein>
<evidence type="ECO:0000313" key="2">
    <source>
        <dbReference type="Proteomes" id="UP000001075"/>
    </source>
</evidence>
<accession>G3HLI8</accession>
<sequence length="52" mass="5795">MSARPNQKKIHCLLEKLPSLCLKYLVVEAKGPALRTRDCSVLTLFSGYLSTT</sequence>
<proteinExistence type="predicted"/>
<dbReference type="InParanoid" id="G3HLI8"/>
<organism evidence="1 2">
    <name type="scientific">Cricetulus griseus</name>
    <name type="common">Chinese hamster</name>
    <name type="synonym">Cricetulus barabensis griseus</name>
    <dbReference type="NCBI Taxonomy" id="10029"/>
    <lineage>
        <taxon>Eukaryota</taxon>
        <taxon>Metazoa</taxon>
        <taxon>Chordata</taxon>
        <taxon>Craniata</taxon>
        <taxon>Vertebrata</taxon>
        <taxon>Euteleostomi</taxon>
        <taxon>Mammalia</taxon>
        <taxon>Eutheria</taxon>
        <taxon>Euarchontoglires</taxon>
        <taxon>Glires</taxon>
        <taxon>Rodentia</taxon>
        <taxon>Myomorpha</taxon>
        <taxon>Muroidea</taxon>
        <taxon>Cricetidae</taxon>
        <taxon>Cricetinae</taxon>
        <taxon>Cricetulus</taxon>
    </lineage>
</organism>
<gene>
    <name evidence="1" type="ORF">I79_011577</name>
</gene>